<dbReference type="Pfam" id="PF07235">
    <property type="entry name" value="DUF1427"/>
    <property type="match status" value="1"/>
</dbReference>
<comment type="caution">
    <text evidence="1">The sequence shown here is derived from an EMBL/GenBank/DDBJ whole genome shotgun (WGS) entry which is preliminary data.</text>
</comment>
<dbReference type="NCBIfam" id="TIGR03510">
    <property type="entry name" value="XapX"/>
    <property type="match status" value="1"/>
</dbReference>
<name>A0A0D0H050_9BACL</name>
<evidence type="ECO:0000313" key="2">
    <source>
        <dbReference type="Proteomes" id="UP000032047"/>
    </source>
</evidence>
<dbReference type="InterPro" id="IPR020017">
    <property type="entry name" value="XapX_domain"/>
</dbReference>
<gene>
    <name evidence="1" type="ORF">JV16_01409</name>
</gene>
<organism evidence="1 2">
    <name type="scientific">Anoxybacillus ayderensis</name>
    <dbReference type="NCBI Taxonomy" id="265546"/>
    <lineage>
        <taxon>Bacteria</taxon>
        <taxon>Bacillati</taxon>
        <taxon>Bacillota</taxon>
        <taxon>Bacilli</taxon>
        <taxon>Bacillales</taxon>
        <taxon>Anoxybacillaceae</taxon>
        <taxon>Anoxybacillus</taxon>
    </lineage>
</organism>
<protein>
    <submittedName>
        <fullName evidence="1">Uncharacterized protein</fullName>
    </submittedName>
</protein>
<sequence>MKEVLLSLLAGLVVGILFKFLRLPLPAPPVLAGMMGVFGVYLGGVVADWLMKTFFN</sequence>
<reference evidence="1 2" key="1">
    <citation type="submission" date="2015-01" db="EMBL/GenBank/DDBJ databases">
        <title>Genome sequence of Anoxybacillus ayderensis strain AB04.</title>
        <authorList>
            <person name="Belduz A.O."/>
            <person name="Canakci S."/>
            <person name="Chan K.-G."/>
            <person name="Kahar U.M."/>
            <person name="Yaakob A.S."/>
            <person name="Chan C.S."/>
            <person name="Goh K.M."/>
        </authorList>
    </citation>
    <scope>NUCLEOTIDE SEQUENCE [LARGE SCALE GENOMIC DNA]</scope>
    <source>
        <strain evidence="1 2">AB04</strain>
    </source>
</reference>
<accession>A0A0D0H050</accession>
<keyword evidence="2" id="KW-1185">Reference proteome</keyword>
<dbReference type="RefSeq" id="WP_003397112.1">
    <property type="nucleotide sequence ID" value="NZ_ANOC01000013.1"/>
</dbReference>
<dbReference type="InterPro" id="IPR009872">
    <property type="entry name" value="DUF1427"/>
</dbReference>
<dbReference type="EMBL" id="JXTG01000005">
    <property type="protein sequence ID" value="KIP21406.1"/>
    <property type="molecule type" value="Genomic_DNA"/>
</dbReference>
<dbReference type="AlphaFoldDB" id="A0A0D0H050"/>
<evidence type="ECO:0000313" key="1">
    <source>
        <dbReference type="EMBL" id="KIP21406.1"/>
    </source>
</evidence>
<dbReference type="PATRIC" id="fig|265546.4.peg.1407"/>
<accession>A0A4V3UUV5</accession>
<proteinExistence type="predicted"/>
<dbReference type="Proteomes" id="UP000032047">
    <property type="component" value="Unassembled WGS sequence"/>
</dbReference>
<dbReference type="GeneID" id="7039052"/>